<keyword evidence="3" id="KW-1185">Reference proteome</keyword>
<keyword evidence="1" id="KW-0732">Signal</keyword>
<name>A0A811LJW3_9BILA</name>
<dbReference type="Proteomes" id="UP000783686">
    <property type="component" value="Unassembled WGS sequence"/>
</dbReference>
<dbReference type="Proteomes" id="UP000614601">
    <property type="component" value="Unassembled WGS sequence"/>
</dbReference>
<dbReference type="EMBL" id="CAJFCW020000006">
    <property type="protein sequence ID" value="CAG9127306.1"/>
    <property type="molecule type" value="Genomic_DNA"/>
</dbReference>
<evidence type="ECO:0000256" key="1">
    <source>
        <dbReference type="SAM" id="SignalP"/>
    </source>
</evidence>
<sequence>MSVYNLKMAYVKHLLLTTIILTSVNSAIISRSDKNDSVKSTNFTNTISSSKYLLTQKLSDFVTPEQLTEYNKMLRENEDVPLIFLYKHLDLFKDSLSKEAQDFINFKNAELQRRIQTADATVNGLSEAAQKLYYEFRKMRSDYYSTYKQRQSALVEILKKGGKEAIEELRDNDALLPFDKYI</sequence>
<evidence type="ECO:0000313" key="2">
    <source>
        <dbReference type="EMBL" id="CAD5229895.1"/>
    </source>
</evidence>
<evidence type="ECO:0000313" key="3">
    <source>
        <dbReference type="Proteomes" id="UP000614601"/>
    </source>
</evidence>
<feature type="chain" id="PRO_5036221421" evidence="1">
    <location>
        <begin position="27"/>
        <end position="182"/>
    </location>
</feature>
<gene>
    <name evidence="2" type="ORF">BOKJ2_LOCUS13864</name>
</gene>
<dbReference type="AlphaFoldDB" id="A0A811LJW3"/>
<reference evidence="2" key="1">
    <citation type="submission" date="2020-09" db="EMBL/GenBank/DDBJ databases">
        <authorList>
            <person name="Kikuchi T."/>
        </authorList>
    </citation>
    <scope>NUCLEOTIDE SEQUENCE</scope>
    <source>
        <strain evidence="2">SH1</strain>
    </source>
</reference>
<protein>
    <submittedName>
        <fullName evidence="2">Uncharacterized protein</fullName>
    </submittedName>
</protein>
<accession>A0A811LJW3</accession>
<feature type="signal peptide" evidence="1">
    <location>
        <begin position="1"/>
        <end position="26"/>
    </location>
</feature>
<dbReference type="EMBL" id="CAJFDH010000006">
    <property type="protein sequence ID" value="CAD5229895.1"/>
    <property type="molecule type" value="Genomic_DNA"/>
</dbReference>
<comment type="caution">
    <text evidence="2">The sequence shown here is derived from an EMBL/GenBank/DDBJ whole genome shotgun (WGS) entry which is preliminary data.</text>
</comment>
<organism evidence="2 3">
    <name type="scientific">Bursaphelenchus okinawaensis</name>
    <dbReference type="NCBI Taxonomy" id="465554"/>
    <lineage>
        <taxon>Eukaryota</taxon>
        <taxon>Metazoa</taxon>
        <taxon>Ecdysozoa</taxon>
        <taxon>Nematoda</taxon>
        <taxon>Chromadorea</taxon>
        <taxon>Rhabditida</taxon>
        <taxon>Tylenchina</taxon>
        <taxon>Tylenchomorpha</taxon>
        <taxon>Aphelenchoidea</taxon>
        <taxon>Aphelenchoididae</taxon>
        <taxon>Bursaphelenchus</taxon>
    </lineage>
</organism>
<proteinExistence type="predicted"/>